<reference evidence="2 3" key="1">
    <citation type="journal article" date="2015" name="Nature">
        <title>rRNA introns, odd ribosomes, and small enigmatic genomes across a large radiation of phyla.</title>
        <authorList>
            <person name="Brown C.T."/>
            <person name="Hug L.A."/>
            <person name="Thomas B.C."/>
            <person name="Sharon I."/>
            <person name="Castelle C.J."/>
            <person name="Singh A."/>
            <person name="Wilkins M.J."/>
            <person name="Williams K.H."/>
            <person name="Banfield J.F."/>
        </authorList>
    </citation>
    <scope>NUCLEOTIDE SEQUENCE [LARGE SCALE GENOMIC DNA]</scope>
</reference>
<evidence type="ECO:0000313" key="3">
    <source>
        <dbReference type="Proteomes" id="UP000034004"/>
    </source>
</evidence>
<keyword evidence="1" id="KW-0812">Transmembrane</keyword>
<dbReference type="STRING" id="1618484.UR56_C0013G0019"/>
<evidence type="ECO:0000313" key="2">
    <source>
        <dbReference type="EMBL" id="KKP61439.1"/>
    </source>
</evidence>
<gene>
    <name evidence="2" type="ORF">UR56_C0013G0019</name>
</gene>
<feature type="transmembrane region" description="Helical" evidence="1">
    <location>
        <begin position="15"/>
        <end position="37"/>
    </location>
</feature>
<comment type="caution">
    <text evidence="2">The sequence shown here is derived from an EMBL/GenBank/DDBJ whole genome shotgun (WGS) entry which is preliminary data.</text>
</comment>
<dbReference type="EMBL" id="LBPR01000013">
    <property type="protein sequence ID" value="KKP61439.1"/>
    <property type="molecule type" value="Genomic_DNA"/>
</dbReference>
<evidence type="ECO:0000256" key="1">
    <source>
        <dbReference type="SAM" id="Phobius"/>
    </source>
</evidence>
<protein>
    <submittedName>
        <fullName evidence="2">Uncharacterized protein</fullName>
    </submittedName>
</protein>
<keyword evidence="1" id="KW-0472">Membrane</keyword>
<accession>A0A0G0AWL5</accession>
<dbReference type="AlphaFoldDB" id="A0A0G0AWL5"/>
<sequence>MDPTQIPDFQPKPNYLKTIIFSVLVIITLGLIIYLIFQNQKLQKQVLNLPVSPTIKVPSPTPKTISSISLPLDETTEWKSYTNSIHGITFKYPTTWQIDQKGDQDQYNAQINLINDQAKIKMYFNMDGIGGQGQTYQGKSFILDGNNLYLYKKISDYDKTQIVGISTLLYNTLGVFEVNKKTYSITLAYPVGYVKGNALEKDFDQILSTFKFTDNTSICVPSYKVETNSVELTAEQNYSVRCTEQRSEKDCLSVDIYNQKADDFSVPDQISDCIWKNPTI</sequence>
<keyword evidence="1" id="KW-1133">Transmembrane helix</keyword>
<proteinExistence type="predicted"/>
<name>A0A0G0AWL5_9BACT</name>
<organism evidence="2 3">
    <name type="scientific">Candidatus Roizmanbacteria bacterium GW2011_GWC2_34_23</name>
    <dbReference type="NCBI Taxonomy" id="1618484"/>
    <lineage>
        <taxon>Bacteria</taxon>
        <taxon>Candidatus Roizmaniibacteriota</taxon>
    </lineage>
</organism>
<dbReference type="Proteomes" id="UP000034004">
    <property type="component" value="Unassembled WGS sequence"/>
</dbReference>